<dbReference type="PANTHER" id="PTHR15756:SF7">
    <property type="entry name" value="TRANSMEMBRANE PROTEIN 176B"/>
    <property type="match status" value="1"/>
</dbReference>
<protein>
    <submittedName>
        <fullName evidence="8">Transmembrane protein 176B</fullName>
    </submittedName>
</protein>
<proteinExistence type="inferred from homology"/>
<comment type="similarity">
    <text evidence="2">Belongs to the TMEM176 family.</text>
</comment>
<accession>A0A7J8D8U3</accession>
<gene>
    <name evidence="8" type="ORF">HJG63_019418</name>
</gene>
<evidence type="ECO:0000256" key="1">
    <source>
        <dbReference type="ARBA" id="ARBA00004141"/>
    </source>
</evidence>
<evidence type="ECO:0000313" key="8">
    <source>
        <dbReference type="EMBL" id="KAF6419587.1"/>
    </source>
</evidence>
<feature type="transmembrane region" description="Helical" evidence="7">
    <location>
        <begin position="79"/>
        <end position="101"/>
    </location>
</feature>
<organism evidence="8 9">
    <name type="scientific">Rousettus aegyptiacus</name>
    <name type="common">Egyptian fruit bat</name>
    <name type="synonym">Pteropus aegyptiacus</name>
    <dbReference type="NCBI Taxonomy" id="9407"/>
    <lineage>
        <taxon>Eukaryota</taxon>
        <taxon>Metazoa</taxon>
        <taxon>Chordata</taxon>
        <taxon>Craniata</taxon>
        <taxon>Vertebrata</taxon>
        <taxon>Euteleostomi</taxon>
        <taxon>Mammalia</taxon>
        <taxon>Eutheria</taxon>
        <taxon>Laurasiatheria</taxon>
        <taxon>Chiroptera</taxon>
        <taxon>Yinpterochiroptera</taxon>
        <taxon>Pteropodoidea</taxon>
        <taxon>Pteropodidae</taxon>
        <taxon>Rousettinae</taxon>
        <taxon>Rousettus</taxon>
    </lineage>
</organism>
<reference evidence="8 9" key="1">
    <citation type="journal article" date="2020" name="Nature">
        <title>Six reference-quality genomes reveal evolution of bat adaptations.</title>
        <authorList>
            <person name="Jebb D."/>
            <person name="Huang Z."/>
            <person name="Pippel M."/>
            <person name="Hughes G.M."/>
            <person name="Lavrichenko K."/>
            <person name="Devanna P."/>
            <person name="Winkler S."/>
            <person name="Jermiin L.S."/>
            <person name="Skirmuntt E.C."/>
            <person name="Katzourakis A."/>
            <person name="Burkitt-Gray L."/>
            <person name="Ray D.A."/>
            <person name="Sullivan K.A.M."/>
            <person name="Roscito J.G."/>
            <person name="Kirilenko B.M."/>
            <person name="Davalos L.M."/>
            <person name="Corthals A.P."/>
            <person name="Power M.L."/>
            <person name="Jones G."/>
            <person name="Ransome R.D."/>
            <person name="Dechmann D.K.N."/>
            <person name="Locatelli A.G."/>
            <person name="Puechmaille S.J."/>
            <person name="Fedrigo O."/>
            <person name="Jarvis E.D."/>
            <person name="Hiller M."/>
            <person name="Vernes S.C."/>
            <person name="Myers E.W."/>
            <person name="Teeling E.C."/>
        </authorList>
    </citation>
    <scope>NUCLEOTIDE SEQUENCE [LARGE SCALE GENOMIC DNA]</scope>
    <source>
        <strain evidence="8">MRouAeg1</strain>
        <tissue evidence="8">Muscle</tissue>
    </source>
</reference>
<evidence type="ECO:0000256" key="6">
    <source>
        <dbReference type="ARBA" id="ARBA00023136"/>
    </source>
</evidence>
<sequence length="231" mass="24590">MAQSTVTVNGADMASVQSPATHVHIHIHQESALAQLKGLCAGLRSAGPPKAGMPYGRLALGAIAAGAGAIAHEKRRGTLSGWVSGLLTLAGIATALAALVLCVNDIRWRWFGYMDTDRLCDRSPSATTSEYGWGPGWRQQGSYGHPSWLENECREYLEMLTNLFLGVRVLLLTTCALLTIVSLASLGLGLRSLCRHGIQALAEDESTKKLLGENSVPPSPCKEKTKATIVV</sequence>
<evidence type="ECO:0000313" key="9">
    <source>
        <dbReference type="Proteomes" id="UP000593571"/>
    </source>
</evidence>
<comment type="caution">
    <text evidence="8">The sequence shown here is derived from an EMBL/GenBank/DDBJ whole genome shotgun (WGS) entry which is preliminary data.</text>
</comment>
<dbReference type="GO" id="GO:0016020">
    <property type="term" value="C:membrane"/>
    <property type="evidence" value="ECO:0007669"/>
    <property type="project" value="UniProtKB-SubCell"/>
</dbReference>
<dbReference type="Pfam" id="PF04103">
    <property type="entry name" value="CD20"/>
    <property type="match status" value="1"/>
</dbReference>
<dbReference type="InterPro" id="IPR007237">
    <property type="entry name" value="CD20-like"/>
</dbReference>
<evidence type="ECO:0000256" key="3">
    <source>
        <dbReference type="ARBA" id="ARBA00022553"/>
    </source>
</evidence>
<name>A0A7J8D8U3_ROUAE</name>
<keyword evidence="9" id="KW-1185">Reference proteome</keyword>
<keyword evidence="3" id="KW-0597">Phosphoprotein</keyword>
<dbReference type="AlphaFoldDB" id="A0A7J8D8U3"/>
<keyword evidence="5 7" id="KW-1133">Transmembrane helix</keyword>
<dbReference type="GO" id="GO:2001199">
    <property type="term" value="P:negative regulation of dendritic cell differentiation"/>
    <property type="evidence" value="ECO:0007669"/>
    <property type="project" value="TreeGrafter"/>
</dbReference>
<dbReference type="InterPro" id="IPR009281">
    <property type="entry name" value="TMEM176A/TMEM176B"/>
</dbReference>
<keyword evidence="6 7" id="KW-0472">Membrane</keyword>
<feature type="transmembrane region" description="Helical" evidence="7">
    <location>
        <begin position="55"/>
        <end position="72"/>
    </location>
</feature>
<dbReference type="PANTHER" id="PTHR15756">
    <property type="entry name" value="LR8/HCA112"/>
    <property type="match status" value="1"/>
</dbReference>
<dbReference type="Proteomes" id="UP000593571">
    <property type="component" value="Unassembled WGS sequence"/>
</dbReference>
<evidence type="ECO:0000256" key="7">
    <source>
        <dbReference type="SAM" id="Phobius"/>
    </source>
</evidence>
<dbReference type="EMBL" id="JACASE010000013">
    <property type="protein sequence ID" value="KAF6419587.1"/>
    <property type="molecule type" value="Genomic_DNA"/>
</dbReference>
<evidence type="ECO:0000256" key="2">
    <source>
        <dbReference type="ARBA" id="ARBA00006022"/>
    </source>
</evidence>
<comment type="subcellular location">
    <subcellularLocation>
        <location evidence="1">Membrane</location>
        <topology evidence="1">Multi-pass membrane protein</topology>
    </subcellularLocation>
</comment>
<evidence type="ECO:0000256" key="5">
    <source>
        <dbReference type="ARBA" id="ARBA00022989"/>
    </source>
</evidence>
<evidence type="ECO:0000256" key="4">
    <source>
        <dbReference type="ARBA" id="ARBA00022692"/>
    </source>
</evidence>
<feature type="transmembrane region" description="Helical" evidence="7">
    <location>
        <begin position="169"/>
        <end position="190"/>
    </location>
</feature>
<keyword evidence="4 7" id="KW-0812">Transmembrane</keyword>